<protein>
    <recommendedName>
        <fullName evidence="1">DUF559 domain-containing protein</fullName>
    </recommendedName>
</protein>
<dbReference type="OrthoDB" id="9798754at2"/>
<reference evidence="2 3" key="1">
    <citation type="submission" date="2012-06" db="EMBL/GenBank/DDBJ databases">
        <title>Finished chromosome of genome of Cylindrospermum stagnale PCC 7417.</title>
        <authorList>
            <consortium name="US DOE Joint Genome Institute"/>
            <person name="Gugger M."/>
            <person name="Coursin T."/>
            <person name="Rippka R."/>
            <person name="Tandeau De Marsac N."/>
            <person name="Huntemann M."/>
            <person name="Wei C.-L."/>
            <person name="Han J."/>
            <person name="Detter J.C."/>
            <person name="Han C."/>
            <person name="Tapia R."/>
            <person name="Chen A."/>
            <person name="Kyrpides N."/>
            <person name="Mavromatis K."/>
            <person name="Markowitz V."/>
            <person name="Szeto E."/>
            <person name="Ivanova N."/>
            <person name="Pagani I."/>
            <person name="Pati A."/>
            <person name="Goodwin L."/>
            <person name="Nordberg H.P."/>
            <person name="Cantor M.N."/>
            <person name="Hua S.X."/>
            <person name="Woyke T."/>
            <person name="Kerfeld C.A."/>
        </authorList>
    </citation>
    <scope>NUCLEOTIDE SEQUENCE [LARGE SCALE GENOMIC DNA]</scope>
    <source>
        <strain evidence="2 3">PCC 7417</strain>
    </source>
</reference>
<organism evidence="2 3">
    <name type="scientific">Cylindrospermum stagnale PCC 7417</name>
    <dbReference type="NCBI Taxonomy" id="56107"/>
    <lineage>
        <taxon>Bacteria</taxon>
        <taxon>Bacillati</taxon>
        <taxon>Cyanobacteriota</taxon>
        <taxon>Cyanophyceae</taxon>
        <taxon>Nostocales</taxon>
        <taxon>Nostocaceae</taxon>
        <taxon>Cylindrospermum</taxon>
    </lineage>
</organism>
<dbReference type="PANTHER" id="PTHR38590:SF1">
    <property type="entry name" value="BLL0828 PROTEIN"/>
    <property type="match status" value="1"/>
</dbReference>
<dbReference type="eggNOG" id="COG2852">
    <property type="taxonomic scope" value="Bacteria"/>
</dbReference>
<dbReference type="CDD" id="cd01038">
    <property type="entry name" value="Endonuclease_DUF559"/>
    <property type="match status" value="1"/>
</dbReference>
<dbReference type="AlphaFoldDB" id="K9X4V0"/>
<dbReference type="STRING" id="56107.Cylst_5497"/>
<dbReference type="EMBL" id="CP003642">
    <property type="protein sequence ID" value="AFZ27508.1"/>
    <property type="molecule type" value="Genomic_DNA"/>
</dbReference>
<dbReference type="SUPFAM" id="SSF52980">
    <property type="entry name" value="Restriction endonuclease-like"/>
    <property type="match status" value="1"/>
</dbReference>
<accession>K9X4V0</accession>
<dbReference type="KEGG" id="csg:Cylst_5497"/>
<dbReference type="Gene3D" id="3.40.960.10">
    <property type="entry name" value="VSR Endonuclease"/>
    <property type="match status" value="1"/>
</dbReference>
<keyword evidence="3" id="KW-1185">Reference proteome</keyword>
<dbReference type="PANTHER" id="PTHR38590">
    <property type="entry name" value="BLL0828 PROTEIN"/>
    <property type="match status" value="1"/>
</dbReference>
<dbReference type="Pfam" id="PF04480">
    <property type="entry name" value="DUF559"/>
    <property type="match status" value="1"/>
</dbReference>
<dbReference type="Proteomes" id="UP000010475">
    <property type="component" value="Chromosome"/>
</dbReference>
<dbReference type="InterPro" id="IPR007569">
    <property type="entry name" value="DUF559"/>
</dbReference>
<proteinExistence type="predicted"/>
<dbReference type="HOGENOM" id="CLU_107928_1_2_3"/>
<sequence length="134" mass="15755">MTELFNRTEDIEKRRRLRQNSTAAEGILWEHLRNRKLQGYKFRRQYGIDRFVVDFYCPETHLAIELDGSIHDIPEIAERDRDGLRPAGSDRQAFITAKGIHFLRFRNEEISENLPNVLQSITNTLQSLSCRPLI</sequence>
<dbReference type="RefSeq" id="WP_015210743.1">
    <property type="nucleotide sequence ID" value="NC_019757.1"/>
</dbReference>
<dbReference type="InterPro" id="IPR011335">
    <property type="entry name" value="Restrct_endonuc-II-like"/>
</dbReference>
<dbReference type="InterPro" id="IPR047216">
    <property type="entry name" value="Endonuclease_DUF559_bact"/>
</dbReference>
<evidence type="ECO:0000259" key="1">
    <source>
        <dbReference type="Pfam" id="PF04480"/>
    </source>
</evidence>
<evidence type="ECO:0000313" key="2">
    <source>
        <dbReference type="EMBL" id="AFZ27508.1"/>
    </source>
</evidence>
<evidence type="ECO:0000313" key="3">
    <source>
        <dbReference type="Proteomes" id="UP000010475"/>
    </source>
</evidence>
<name>K9X4V0_9NOST</name>
<gene>
    <name evidence="2" type="ORF">Cylst_5497</name>
</gene>
<feature type="domain" description="DUF559" evidence="1">
    <location>
        <begin position="13"/>
        <end position="125"/>
    </location>
</feature>